<comment type="caution">
    <text evidence="2">The sequence shown here is derived from an EMBL/GenBank/DDBJ whole genome shotgun (WGS) entry which is preliminary data.</text>
</comment>
<dbReference type="AlphaFoldDB" id="A0A151Z6J1"/>
<dbReference type="EMBL" id="LODT01000039">
    <property type="protein sequence ID" value="KYQ89572.1"/>
    <property type="molecule type" value="Genomic_DNA"/>
</dbReference>
<sequence>MRNIDYLVESSTDDIGIDYKTRNQHYFPQNITIQDCRNAIRGVDGFRETVRNGIVCFNYDFCTKYTFPTPYKGFDHDPRTAFLLKVRRECRGLLFSQTSGKLICRKLHKFFNINEMEETNENNIDLSEPYVLLEKIDGSLVAPMLLDGVLLWGSKSGPTEISARVERYQKKNPNHLFNEFAKYWLDQDCTPMFEWTSLQNQIILPYEQDCLTLLSIRNMLTGDYILHDLVKESAEKYQIPIAKVINPKEHNELSKCETAAQMIDTVKKLKGVEGYIIKFHSGKTYKMKTDWYFNLNHTSEAFNSPYEKDIWNLVLSNQLDDTIAKVSSLGSVSLKLQSIQLFAQDLFEAVEKQSKVAILKVIQLKVDGKVRKHLSTDRSIDESIKKVVFQFFDTIDEYDKVDQHISTVSNFIIEKLKQLTHTKNKIDDARKLLGNPNLKFTDDYIDKLNNLNINNNNTTITTTTTTTTVTITE</sequence>
<evidence type="ECO:0000313" key="3">
    <source>
        <dbReference type="Proteomes" id="UP000076078"/>
    </source>
</evidence>
<protein>
    <recommendedName>
        <fullName evidence="1">T4 RNA ligase 1-like N-terminal domain-containing protein</fullName>
    </recommendedName>
</protein>
<dbReference type="STRING" id="361077.A0A151Z6J1"/>
<dbReference type="Proteomes" id="UP000076078">
    <property type="component" value="Unassembled WGS sequence"/>
</dbReference>
<dbReference type="InterPro" id="IPR019039">
    <property type="entry name" value="T4-Rnl1-like_N"/>
</dbReference>
<gene>
    <name evidence="2" type="ORF">DLAC_09525</name>
</gene>
<keyword evidence="3" id="KW-1185">Reference proteome</keyword>
<evidence type="ECO:0000313" key="2">
    <source>
        <dbReference type="EMBL" id="KYQ89572.1"/>
    </source>
</evidence>
<accession>A0A151Z6J1</accession>
<dbReference type="Pfam" id="PF09511">
    <property type="entry name" value="RNA_lig_T4_1"/>
    <property type="match status" value="1"/>
</dbReference>
<dbReference type="InParanoid" id="A0A151Z6J1"/>
<name>A0A151Z6J1_TIELA</name>
<dbReference type="OrthoDB" id="16479at2759"/>
<dbReference type="OMA" id="CFNYDFC"/>
<proteinExistence type="predicted"/>
<dbReference type="FunCoup" id="A0A151Z6J1">
    <property type="interactions" value="1"/>
</dbReference>
<organism evidence="2 3">
    <name type="scientific">Tieghemostelium lacteum</name>
    <name type="common">Slime mold</name>
    <name type="synonym">Dictyostelium lacteum</name>
    <dbReference type="NCBI Taxonomy" id="361077"/>
    <lineage>
        <taxon>Eukaryota</taxon>
        <taxon>Amoebozoa</taxon>
        <taxon>Evosea</taxon>
        <taxon>Eumycetozoa</taxon>
        <taxon>Dictyostelia</taxon>
        <taxon>Dictyosteliales</taxon>
        <taxon>Raperosteliaceae</taxon>
        <taxon>Tieghemostelium</taxon>
    </lineage>
</organism>
<feature type="domain" description="T4 RNA ligase 1-like N-terminal" evidence="1">
    <location>
        <begin position="89"/>
        <end position="292"/>
    </location>
</feature>
<evidence type="ECO:0000259" key="1">
    <source>
        <dbReference type="Pfam" id="PF09511"/>
    </source>
</evidence>
<reference evidence="2 3" key="1">
    <citation type="submission" date="2015-12" db="EMBL/GenBank/DDBJ databases">
        <title>Dictyostelia acquired genes for synthesis and detection of signals that induce cell-type specialization by lateral gene transfer from prokaryotes.</title>
        <authorList>
            <person name="Gloeckner G."/>
            <person name="Schaap P."/>
        </authorList>
    </citation>
    <scope>NUCLEOTIDE SEQUENCE [LARGE SCALE GENOMIC DNA]</scope>
    <source>
        <strain evidence="2 3">TK</strain>
    </source>
</reference>